<dbReference type="InterPro" id="IPR000719">
    <property type="entry name" value="Prot_kinase_dom"/>
</dbReference>
<evidence type="ECO:0000259" key="7">
    <source>
        <dbReference type="PROSITE" id="PS51489"/>
    </source>
</evidence>
<evidence type="ECO:0000313" key="9">
    <source>
        <dbReference type="Proteomes" id="UP000541558"/>
    </source>
</evidence>
<organism evidence="8 9">
    <name type="scientific">Ephemerocybe angulata</name>
    <dbReference type="NCBI Taxonomy" id="980116"/>
    <lineage>
        <taxon>Eukaryota</taxon>
        <taxon>Fungi</taxon>
        <taxon>Dikarya</taxon>
        <taxon>Basidiomycota</taxon>
        <taxon>Agaricomycotina</taxon>
        <taxon>Agaricomycetes</taxon>
        <taxon>Agaricomycetidae</taxon>
        <taxon>Agaricales</taxon>
        <taxon>Agaricineae</taxon>
        <taxon>Psathyrellaceae</taxon>
        <taxon>Ephemerocybe</taxon>
    </lineage>
</organism>
<feature type="region of interest" description="Disordered" evidence="5">
    <location>
        <begin position="529"/>
        <end position="678"/>
    </location>
</feature>
<dbReference type="PROSITE" id="PS50011">
    <property type="entry name" value="PROTEIN_KINASE_DOM"/>
    <property type="match status" value="1"/>
</dbReference>
<reference evidence="8 9" key="1">
    <citation type="journal article" date="2020" name="ISME J.">
        <title>Uncovering the hidden diversity of litter-decomposition mechanisms in mushroom-forming fungi.</title>
        <authorList>
            <person name="Floudas D."/>
            <person name="Bentzer J."/>
            <person name="Ahren D."/>
            <person name="Johansson T."/>
            <person name="Persson P."/>
            <person name="Tunlid A."/>
        </authorList>
    </citation>
    <scope>NUCLEOTIDE SEQUENCE [LARGE SCALE GENOMIC DNA]</scope>
    <source>
        <strain evidence="8 9">CBS 175.51</strain>
    </source>
</reference>
<feature type="compositionally biased region" description="Polar residues" evidence="5">
    <location>
        <begin position="537"/>
        <end position="570"/>
    </location>
</feature>
<keyword evidence="4" id="KW-0137">Centromere</keyword>
<dbReference type="PROSITE" id="PS51489">
    <property type="entry name" value="BUB1_N"/>
    <property type="match status" value="1"/>
</dbReference>
<feature type="domain" description="Protein kinase" evidence="6">
    <location>
        <begin position="874"/>
        <end position="1220"/>
    </location>
</feature>
<evidence type="ECO:0000256" key="3">
    <source>
        <dbReference type="ARBA" id="ARBA00022838"/>
    </source>
</evidence>
<feature type="region of interest" description="Disordered" evidence="5">
    <location>
        <begin position="161"/>
        <end position="204"/>
    </location>
</feature>
<dbReference type="Gene3D" id="1.10.510.10">
    <property type="entry name" value="Transferase(Phosphotransferase) domain 1"/>
    <property type="match status" value="1"/>
</dbReference>
<feature type="compositionally biased region" description="Basic and acidic residues" evidence="5">
    <location>
        <begin position="497"/>
        <end position="508"/>
    </location>
</feature>
<protein>
    <submittedName>
        <fullName evidence="8">Uncharacterized protein</fullName>
    </submittedName>
</protein>
<evidence type="ECO:0000256" key="1">
    <source>
        <dbReference type="ARBA" id="ARBA00004629"/>
    </source>
</evidence>
<dbReference type="GO" id="GO:0000776">
    <property type="term" value="C:kinetochore"/>
    <property type="evidence" value="ECO:0007669"/>
    <property type="project" value="UniProtKB-KW"/>
</dbReference>
<evidence type="ECO:0000256" key="4">
    <source>
        <dbReference type="ARBA" id="ARBA00023328"/>
    </source>
</evidence>
<keyword evidence="2" id="KW-0158">Chromosome</keyword>
<sequence length="1220" mass="135256">MSLRSGDPSSSNNSMDDKEKLRQRYRAKVAKALDEDDDPLAAYHQFIQWTIKTYGEKDPKSGLKELLKEATSQFKEDPMYKTDLRYLKMWALHARQLDKAGAIAVFADLLENGIGTSYAALYEDYANLLEHSGKYSEAEKLYLKGIERGVRPLERLKTRYKDFQSRSRQKASIASSSGGAGPSTTKSLASQGRTTTSSSVASTSAQSTTSANIVSFNSTAASRYALMLAPPPPGKRPEKLRFNMGLLFTDDGVEYSIQEARARSMGLLGKKWGPPPTSELPASLSTSSSSSLSSAPVDFNDDGQKSTRMMNLRRRSAYGGGAEPTVTINTKEALADVFGMYNSPERTSKLALPGSKHAPLKKVEPVTPMVPLRPAFSKENENSVIGKTPGSAFRPFSDENASQNRMTPGAKFSVFVEEQNKTPFVTPRTVFGAKDAPTPAFAFRSTVAEATGENQPQPPIFSKVFNPPQTDSIPLAPLRDVFTDDHGKPTPKARPIPTHERAKSHHDIPNTSAGLGPVFTPFKDENAKTPFKVFSRPPSQNENPFRNAFTPKTPTPSVFTPFSDAQQQPAFTPFGSKAMQQRAFTPFAEKPVTPAPPPADEPTEILDQEEEEYEEEEEEEEEDQEQIREDADGDDGYQEEIHEEQEEDEYYDEPEHLDHYQTPLAPEHNPEEYADGGSYQRDIPLGGRFGAFNVMTPITERTFELTSTGGWTPSQRYGVPLEGEGSPKAKGFLPFLRDEIVAAADAERLAAELREGRSEVYEEGDEEDVGDVEVEEAIDQMSSPRGERKGGLSLVDTLTLTSKFRPANPCNPFDPPILSTLLSRIPTDPHFYDLHDQDSQSLPQLQKFFKKTARKGSSAAIGDIYPLALNGNRFQLSEKLGEGGFGCVFKARDLGVKLSGEDSDSDSDLDDFDDEDEENSSVVALKVVKPRNLWEYHVLRRLHSALTPTLRRSVVLPHALYAFNDESFLVLDYCPQGMLLDIVNNAASSGVSQAGACLDELLVMFFSIELLRLLEGMHSIGFVHGDLKIDNCLIRLEDVPGGASAWSPQYQPSGEGGWSFKGLKVIDFGRTIDTRLFPAGQEFIAEWDVDERDCFEIQEGRPWTYQTDYYGLAGIVYCMLFGKYMSISAIVEASAAATSGGRPRYKIGTPFKRYWQADIWNKLFDILLNPRMVRPDGQLPLCEELGAVRKEMEVWLQANCNRTSNTLKGLLKKVEMSCYA</sequence>
<evidence type="ECO:0000259" key="6">
    <source>
        <dbReference type="PROSITE" id="PS50011"/>
    </source>
</evidence>
<gene>
    <name evidence="8" type="ORF">D9611_001854</name>
</gene>
<comment type="subcellular location">
    <subcellularLocation>
        <location evidence="1">Chromosome</location>
        <location evidence="1">Centromere</location>
        <location evidence="1">Kinetochore</location>
    </subcellularLocation>
</comment>
<evidence type="ECO:0000256" key="5">
    <source>
        <dbReference type="SAM" id="MobiDB-lite"/>
    </source>
</evidence>
<feature type="region of interest" description="Disordered" evidence="5">
    <location>
        <begin position="483"/>
        <end position="517"/>
    </location>
</feature>
<feature type="domain" description="BUB1 N-terminal" evidence="7">
    <location>
        <begin position="26"/>
        <end position="190"/>
    </location>
</feature>
<dbReference type="Pfam" id="PF08171">
    <property type="entry name" value="Mad3_BUB1_II"/>
    <property type="match status" value="1"/>
</dbReference>
<evidence type="ECO:0000256" key="2">
    <source>
        <dbReference type="ARBA" id="ARBA00022454"/>
    </source>
</evidence>
<dbReference type="Pfam" id="PF00069">
    <property type="entry name" value="Pkinase"/>
    <property type="match status" value="1"/>
</dbReference>
<dbReference type="Gene3D" id="1.25.40.430">
    <property type="match status" value="1"/>
</dbReference>
<evidence type="ECO:0000313" key="8">
    <source>
        <dbReference type="EMBL" id="KAF5342662.1"/>
    </source>
</evidence>
<dbReference type="GO" id="GO:0007094">
    <property type="term" value="P:mitotic spindle assembly checkpoint signaling"/>
    <property type="evidence" value="ECO:0007669"/>
    <property type="project" value="InterPro"/>
</dbReference>
<dbReference type="InterPro" id="IPR011009">
    <property type="entry name" value="Kinase-like_dom_sf"/>
</dbReference>
<dbReference type="PROSITE" id="PS00108">
    <property type="entry name" value="PROTEIN_KINASE_ST"/>
    <property type="match status" value="1"/>
</dbReference>
<dbReference type="GO" id="GO:0032991">
    <property type="term" value="C:protein-containing complex"/>
    <property type="evidence" value="ECO:0007669"/>
    <property type="project" value="UniProtKB-ARBA"/>
</dbReference>
<dbReference type="GO" id="GO:0051754">
    <property type="term" value="P:meiotic sister chromatid cohesion, centromeric"/>
    <property type="evidence" value="ECO:0007669"/>
    <property type="project" value="TreeGrafter"/>
</dbReference>
<dbReference type="CDD" id="cd13981">
    <property type="entry name" value="STKc_Bub1_BubR1"/>
    <property type="match status" value="1"/>
</dbReference>
<name>A0A8H5CJ17_9AGAR</name>
<feature type="compositionally biased region" description="Low complexity" evidence="5">
    <location>
        <begin position="194"/>
        <end position="204"/>
    </location>
</feature>
<dbReference type="SMART" id="SM00220">
    <property type="entry name" value="S_TKc"/>
    <property type="match status" value="1"/>
</dbReference>
<dbReference type="Proteomes" id="UP000541558">
    <property type="component" value="Unassembled WGS sequence"/>
</dbReference>
<dbReference type="InterPro" id="IPR013212">
    <property type="entry name" value="Mad3/Bub1_I"/>
</dbReference>
<dbReference type="SUPFAM" id="SSF56112">
    <property type="entry name" value="Protein kinase-like (PK-like)"/>
    <property type="match status" value="1"/>
</dbReference>
<dbReference type="InterPro" id="IPR015661">
    <property type="entry name" value="Bub1/Mad3"/>
</dbReference>
<dbReference type="GO" id="GO:0005634">
    <property type="term" value="C:nucleus"/>
    <property type="evidence" value="ECO:0007669"/>
    <property type="project" value="TreeGrafter"/>
</dbReference>
<feature type="compositionally biased region" description="Low complexity" evidence="5">
    <location>
        <begin position="279"/>
        <end position="296"/>
    </location>
</feature>
<dbReference type="InterPro" id="IPR008271">
    <property type="entry name" value="Ser/Thr_kinase_AS"/>
</dbReference>
<keyword evidence="9" id="KW-1185">Reference proteome</keyword>
<dbReference type="GO" id="GO:0004672">
    <property type="term" value="F:protein kinase activity"/>
    <property type="evidence" value="ECO:0007669"/>
    <property type="project" value="InterPro"/>
</dbReference>
<keyword evidence="3" id="KW-0995">Kinetochore</keyword>
<dbReference type="PANTHER" id="PTHR14030">
    <property type="entry name" value="MITOTIC CHECKPOINT SERINE/THREONINE-PROTEIN KINASE BUB1"/>
    <property type="match status" value="1"/>
</dbReference>
<feature type="region of interest" description="Disordered" evidence="5">
    <location>
        <begin position="1"/>
        <end position="21"/>
    </location>
</feature>
<dbReference type="PANTHER" id="PTHR14030:SF4">
    <property type="entry name" value="BUB1 KINASE, ISOFORM A-RELATED"/>
    <property type="match status" value="1"/>
</dbReference>
<feature type="region of interest" description="Disordered" evidence="5">
    <location>
        <begin position="272"/>
        <end position="306"/>
    </location>
</feature>
<feature type="region of interest" description="Disordered" evidence="5">
    <location>
        <begin position="381"/>
        <end position="405"/>
    </location>
</feature>
<accession>A0A8H5CJ17</accession>
<feature type="compositionally biased region" description="Acidic residues" evidence="5">
    <location>
        <begin position="631"/>
        <end position="652"/>
    </location>
</feature>
<dbReference type="EMBL" id="JAACJK010000001">
    <property type="protein sequence ID" value="KAF5342662.1"/>
    <property type="molecule type" value="Genomic_DNA"/>
</dbReference>
<dbReference type="OrthoDB" id="248495at2759"/>
<feature type="compositionally biased region" description="Acidic residues" evidence="5">
    <location>
        <begin position="601"/>
        <end position="624"/>
    </location>
</feature>
<dbReference type="GO" id="GO:0005524">
    <property type="term" value="F:ATP binding"/>
    <property type="evidence" value="ECO:0007669"/>
    <property type="project" value="InterPro"/>
</dbReference>
<dbReference type="InterPro" id="IPR012572">
    <property type="entry name" value="Mad3/Bub1_II"/>
</dbReference>
<dbReference type="SMART" id="SM00777">
    <property type="entry name" value="Mad3_BUB1_I"/>
    <property type="match status" value="1"/>
</dbReference>
<dbReference type="Pfam" id="PF08311">
    <property type="entry name" value="Mad3_BUB1_I"/>
    <property type="match status" value="1"/>
</dbReference>
<dbReference type="Gene3D" id="6.10.20.170">
    <property type="match status" value="1"/>
</dbReference>
<feature type="compositionally biased region" description="Polar residues" evidence="5">
    <location>
        <begin position="184"/>
        <end position="193"/>
    </location>
</feature>
<proteinExistence type="predicted"/>
<comment type="caution">
    <text evidence="8">The sequence shown here is derived from an EMBL/GenBank/DDBJ whole genome shotgun (WGS) entry which is preliminary data.</text>
</comment>
<dbReference type="AlphaFoldDB" id="A0A8H5CJ17"/>